<keyword evidence="4 8" id="KW-0812">Transmembrane</keyword>
<dbReference type="CDD" id="cd06261">
    <property type="entry name" value="TM_PBP2"/>
    <property type="match status" value="1"/>
</dbReference>
<name>A0ABU0TRT5_MICTR</name>
<comment type="similarity">
    <text evidence="8">Belongs to the binding-protein-dependent transport system permease family.</text>
</comment>
<dbReference type="NCBIfam" id="TIGR01726">
    <property type="entry name" value="HEQRo_perm_3TM"/>
    <property type="match status" value="1"/>
</dbReference>
<keyword evidence="7 8" id="KW-0472">Membrane</keyword>
<dbReference type="PANTHER" id="PTHR30614:SF0">
    <property type="entry name" value="L-CYSTINE TRANSPORT SYSTEM PERMEASE PROTEIN TCYL"/>
    <property type="match status" value="1"/>
</dbReference>
<dbReference type="Gene3D" id="1.10.3720.10">
    <property type="entry name" value="MetI-like"/>
    <property type="match status" value="1"/>
</dbReference>
<evidence type="ECO:0000256" key="5">
    <source>
        <dbReference type="ARBA" id="ARBA00022970"/>
    </source>
</evidence>
<sequence length="363" mass="39103">MTPSSTTTASGAASVDDVVATPVRHPLRWVAAAIVVLIFGAFAAAVWNNDNIQHDVIEKYLLAPPILEGVVTTVVITAVSMFLAIVLAVVLAVTRLSTNPVLRTFSWLYTWFFRGTPLLVQIVFWGYLGLLFENVMIGIPFTDIVLFSAPTSTVITPFVAGVLALGLNEAAYASEIVRAGLLSVDKGNREAALSLGMSEATTLRRIVLPQAMRVIIPPMGNETISMLKNSALLELIAVQELYTRATDISAQNLRQVELLVVVAVWYLILTSVLSIPQYYLERRFGRGIGRTLAPTPRQKAFALFDRIVARAQRARGTDADDAVPPTTGPLTAAVRLSPPSPADASAGQPADQPSPRSTKENTP</sequence>
<protein>
    <submittedName>
        <fullName evidence="11">Polar amino acid transport system permease protein</fullName>
    </submittedName>
</protein>
<gene>
    <name evidence="11" type="ORF">QE412_000950</name>
</gene>
<evidence type="ECO:0000256" key="9">
    <source>
        <dbReference type="SAM" id="MobiDB-lite"/>
    </source>
</evidence>
<evidence type="ECO:0000259" key="10">
    <source>
        <dbReference type="PROSITE" id="PS50928"/>
    </source>
</evidence>
<feature type="transmembrane region" description="Helical" evidence="8">
    <location>
        <begin position="69"/>
        <end position="91"/>
    </location>
</feature>
<evidence type="ECO:0000256" key="7">
    <source>
        <dbReference type="ARBA" id="ARBA00023136"/>
    </source>
</evidence>
<evidence type="ECO:0000313" key="12">
    <source>
        <dbReference type="Proteomes" id="UP001226691"/>
    </source>
</evidence>
<proteinExistence type="inferred from homology"/>
<feature type="domain" description="ABC transmembrane type-1" evidence="10">
    <location>
        <begin position="70"/>
        <end position="277"/>
    </location>
</feature>
<evidence type="ECO:0000256" key="1">
    <source>
        <dbReference type="ARBA" id="ARBA00004651"/>
    </source>
</evidence>
<feature type="transmembrane region" description="Helical" evidence="8">
    <location>
        <begin position="111"/>
        <end position="132"/>
    </location>
</feature>
<evidence type="ECO:0000256" key="6">
    <source>
        <dbReference type="ARBA" id="ARBA00022989"/>
    </source>
</evidence>
<dbReference type="RefSeq" id="WP_307480776.1">
    <property type="nucleotide sequence ID" value="NZ_JAUTBF010000001.1"/>
</dbReference>
<feature type="transmembrane region" description="Helical" evidence="8">
    <location>
        <begin position="144"/>
        <end position="167"/>
    </location>
</feature>
<comment type="subcellular location">
    <subcellularLocation>
        <location evidence="1 8">Cell membrane</location>
        <topology evidence="1 8">Multi-pass membrane protein</topology>
    </subcellularLocation>
</comment>
<feature type="transmembrane region" description="Helical" evidence="8">
    <location>
        <begin position="258"/>
        <end position="280"/>
    </location>
</feature>
<dbReference type="PROSITE" id="PS50928">
    <property type="entry name" value="ABC_TM1"/>
    <property type="match status" value="1"/>
</dbReference>
<dbReference type="Proteomes" id="UP001226691">
    <property type="component" value="Unassembled WGS sequence"/>
</dbReference>
<dbReference type="Pfam" id="PF00528">
    <property type="entry name" value="BPD_transp_1"/>
    <property type="match status" value="1"/>
</dbReference>
<dbReference type="InterPro" id="IPR000515">
    <property type="entry name" value="MetI-like"/>
</dbReference>
<feature type="transmembrane region" description="Helical" evidence="8">
    <location>
        <begin position="29"/>
        <end position="48"/>
    </location>
</feature>
<keyword evidence="2 8" id="KW-0813">Transport</keyword>
<dbReference type="InterPro" id="IPR043429">
    <property type="entry name" value="ArtM/GltK/GlnP/TcyL/YhdX-like"/>
</dbReference>
<evidence type="ECO:0000256" key="8">
    <source>
        <dbReference type="RuleBase" id="RU363032"/>
    </source>
</evidence>
<keyword evidence="3" id="KW-1003">Cell membrane</keyword>
<accession>A0ABU0TRT5</accession>
<organism evidence="11 12">
    <name type="scientific">Microbacterium trichothecenolyticum</name>
    <name type="common">Aureobacterium trichothecenolyticum</name>
    <dbReference type="NCBI Taxonomy" id="69370"/>
    <lineage>
        <taxon>Bacteria</taxon>
        <taxon>Bacillati</taxon>
        <taxon>Actinomycetota</taxon>
        <taxon>Actinomycetes</taxon>
        <taxon>Micrococcales</taxon>
        <taxon>Microbacteriaceae</taxon>
        <taxon>Microbacterium</taxon>
    </lineage>
</organism>
<feature type="region of interest" description="Disordered" evidence="9">
    <location>
        <begin position="315"/>
        <end position="363"/>
    </location>
</feature>
<evidence type="ECO:0000256" key="2">
    <source>
        <dbReference type="ARBA" id="ARBA00022448"/>
    </source>
</evidence>
<evidence type="ECO:0000313" key="11">
    <source>
        <dbReference type="EMBL" id="MDQ1122377.1"/>
    </source>
</evidence>
<dbReference type="SUPFAM" id="SSF161098">
    <property type="entry name" value="MetI-like"/>
    <property type="match status" value="1"/>
</dbReference>
<evidence type="ECO:0000256" key="4">
    <source>
        <dbReference type="ARBA" id="ARBA00022692"/>
    </source>
</evidence>
<dbReference type="InterPro" id="IPR010065">
    <property type="entry name" value="AA_ABC_transptr_permease_3TM"/>
</dbReference>
<dbReference type="InterPro" id="IPR035906">
    <property type="entry name" value="MetI-like_sf"/>
</dbReference>
<comment type="caution">
    <text evidence="11">The sequence shown here is derived from an EMBL/GenBank/DDBJ whole genome shotgun (WGS) entry which is preliminary data.</text>
</comment>
<keyword evidence="6 8" id="KW-1133">Transmembrane helix</keyword>
<reference evidence="11 12" key="1">
    <citation type="submission" date="2023-07" db="EMBL/GenBank/DDBJ databases">
        <title>Functional and genomic diversity of the sorghum phyllosphere microbiome.</title>
        <authorList>
            <person name="Shade A."/>
        </authorList>
    </citation>
    <scope>NUCLEOTIDE SEQUENCE [LARGE SCALE GENOMIC DNA]</scope>
    <source>
        <strain evidence="11 12">SORGH_AS_1207</strain>
    </source>
</reference>
<dbReference type="EMBL" id="JAUTBF010000001">
    <property type="protein sequence ID" value="MDQ1122377.1"/>
    <property type="molecule type" value="Genomic_DNA"/>
</dbReference>
<dbReference type="PANTHER" id="PTHR30614">
    <property type="entry name" value="MEMBRANE COMPONENT OF AMINO ACID ABC TRANSPORTER"/>
    <property type="match status" value="1"/>
</dbReference>
<keyword evidence="12" id="KW-1185">Reference proteome</keyword>
<evidence type="ECO:0000256" key="3">
    <source>
        <dbReference type="ARBA" id="ARBA00022475"/>
    </source>
</evidence>
<keyword evidence="5" id="KW-0029">Amino-acid transport</keyword>